<dbReference type="PROSITE" id="PS52039">
    <property type="entry name" value="TOPO_IA_2"/>
    <property type="match status" value="1"/>
</dbReference>
<dbReference type="InterPro" id="IPR000380">
    <property type="entry name" value="Topo_IA"/>
</dbReference>
<evidence type="ECO:0000256" key="8">
    <source>
        <dbReference type="ARBA" id="ARBA00023235"/>
    </source>
</evidence>
<dbReference type="GO" id="GO:0006310">
    <property type="term" value="P:DNA recombination"/>
    <property type="evidence" value="ECO:0007669"/>
    <property type="project" value="TreeGrafter"/>
</dbReference>
<evidence type="ECO:0000256" key="3">
    <source>
        <dbReference type="ARBA" id="ARBA00012891"/>
    </source>
</evidence>
<dbReference type="InterPro" id="IPR034144">
    <property type="entry name" value="TOPRIM_TopoIII"/>
</dbReference>
<keyword evidence="4" id="KW-0479">Metal-binding</keyword>
<dbReference type="InterPro" id="IPR005739">
    <property type="entry name" value="TopoI_arch"/>
</dbReference>
<dbReference type="Pfam" id="PF01751">
    <property type="entry name" value="Toprim"/>
    <property type="match status" value="1"/>
</dbReference>
<dbReference type="SMART" id="SM00436">
    <property type="entry name" value="TOP1Bc"/>
    <property type="match status" value="1"/>
</dbReference>
<organism evidence="12">
    <name type="scientific">Nanobsidianus stetteri</name>
    <dbReference type="NCBI Taxonomy" id="1294122"/>
    <lineage>
        <taxon>Archaea</taxon>
        <taxon>Nanobdellota</taxon>
        <taxon>Candidatus Nanoarchaeia</taxon>
        <taxon>Nanoarchaeales</taxon>
        <taxon>Nanopusillaceae</taxon>
        <taxon>Candidatus Nanobsidianus</taxon>
    </lineage>
</organism>
<protein>
    <recommendedName>
        <fullName evidence="3">DNA topoisomerase</fullName>
        <ecNumber evidence="3">5.6.2.1</ecNumber>
    </recommendedName>
</protein>
<comment type="similarity">
    <text evidence="2">Belongs to the type IA topoisomerase family.</text>
</comment>
<dbReference type="GO" id="GO:0003677">
    <property type="term" value="F:DNA binding"/>
    <property type="evidence" value="ECO:0007669"/>
    <property type="project" value="UniProtKB-KW"/>
</dbReference>
<dbReference type="Gene3D" id="1.10.290.10">
    <property type="entry name" value="Topoisomerase I, domain 4"/>
    <property type="match status" value="1"/>
</dbReference>
<dbReference type="CDD" id="cd00186">
    <property type="entry name" value="TOP1Ac"/>
    <property type="match status" value="1"/>
</dbReference>
<dbReference type="InterPro" id="IPR023405">
    <property type="entry name" value="Topo_IA_core_domain"/>
</dbReference>
<dbReference type="InterPro" id="IPR013825">
    <property type="entry name" value="Topo_IA_cen_sub2"/>
</dbReference>
<dbReference type="CDD" id="cd03362">
    <property type="entry name" value="TOPRIM_TopoIA_TopoIII"/>
    <property type="match status" value="1"/>
</dbReference>
<dbReference type="PROSITE" id="PS50880">
    <property type="entry name" value="TOPRIM"/>
    <property type="match status" value="1"/>
</dbReference>
<dbReference type="PANTHER" id="PTHR11390">
    <property type="entry name" value="PROKARYOTIC DNA TOPOISOMERASE"/>
    <property type="match status" value="1"/>
</dbReference>
<dbReference type="InterPro" id="IPR013826">
    <property type="entry name" value="Topo_IA_cen_sub3"/>
</dbReference>
<proteinExistence type="inferred from homology"/>
<reference evidence="12" key="1">
    <citation type="journal article" date="2015" name="Appl. Environ. Microbiol.">
        <title>Nanoarchaeota, Their Sulfolobales Host, and Nanoarchaeota Virus Distribution across Yellowstone National Park Hot Springs.</title>
        <authorList>
            <person name="Munson-McGee J.H."/>
            <person name="Field E.K."/>
            <person name="Bateson M."/>
            <person name="Rooney C."/>
            <person name="Stepanauskas R."/>
            <person name="Young M.J."/>
        </authorList>
    </citation>
    <scope>NUCLEOTIDE SEQUENCE [LARGE SCALE GENOMIC DNA]</scope>
    <source>
        <strain evidence="12">SCGC AB-777_F03</strain>
    </source>
</reference>
<dbReference type="InterPro" id="IPR003602">
    <property type="entry name" value="Topo_IA_DNA-bd_dom"/>
</dbReference>
<dbReference type="SMART" id="SM00493">
    <property type="entry name" value="TOPRIM"/>
    <property type="match status" value="1"/>
</dbReference>
<evidence type="ECO:0000259" key="10">
    <source>
        <dbReference type="PROSITE" id="PS52039"/>
    </source>
</evidence>
<dbReference type="GO" id="GO:0006281">
    <property type="term" value="P:DNA repair"/>
    <property type="evidence" value="ECO:0007669"/>
    <property type="project" value="TreeGrafter"/>
</dbReference>
<evidence type="ECO:0000256" key="2">
    <source>
        <dbReference type="ARBA" id="ARBA00009446"/>
    </source>
</evidence>
<name>A0A2T9WLA4_NANST</name>
<dbReference type="GO" id="GO:0006265">
    <property type="term" value="P:DNA topological change"/>
    <property type="evidence" value="ECO:0007669"/>
    <property type="project" value="InterPro"/>
</dbReference>
<dbReference type="InterPro" id="IPR013824">
    <property type="entry name" value="Topo_IA_cen_sub1"/>
</dbReference>
<evidence type="ECO:0000256" key="4">
    <source>
        <dbReference type="ARBA" id="ARBA00022723"/>
    </source>
</evidence>
<dbReference type="RefSeq" id="WP_228615463.1">
    <property type="nucleotide sequence ID" value="NZ_QEFP02000016.1"/>
</dbReference>
<dbReference type="InterPro" id="IPR013497">
    <property type="entry name" value="Topo_IA_cen"/>
</dbReference>
<gene>
    <name evidence="12" type="primary">topA</name>
    <name evidence="11" type="ORF">DDW03_002375</name>
    <name evidence="12" type="ORF">DDW03_01695</name>
</gene>
<dbReference type="PROSITE" id="PS00396">
    <property type="entry name" value="TOPO_IA_1"/>
    <property type="match status" value="1"/>
</dbReference>
<dbReference type="EMBL" id="QEFP02000016">
    <property type="protein sequence ID" value="MCC5447239.1"/>
    <property type="molecule type" value="Genomic_DNA"/>
</dbReference>
<keyword evidence="5" id="KW-0862">Zinc</keyword>
<accession>A0A2T9WLA4</accession>
<comment type="caution">
    <text evidence="12">The sequence shown here is derived from an EMBL/GenBank/DDBJ whole genome shotgun (WGS) entry which is preliminary data.</text>
</comment>
<reference evidence="11" key="4">
    <citation type="submission" date="2021-11" db="EMBL/GenBank/DDBJ databases">
        <authorList>
            <person name="Munson-Mcgee J."/>
            <person name="Field E."/>
            <person name="Bateson M."/>
            <person name="Rooney C."/>
            <person name="Stepanauskas R."/>
            <person name="Young M."/>
        </authorList>
    </citation>
    <scope>NUCLEOTIDE SEQUENCE</scope>
    <source>
        <strain evidence="11">SCGC AB-777_F03</strain>
    </source>
</reference>
<reference evidence="11" key="3">
    <citation type="submission" date="2017-05" db="EMBL/GenBank/DDBJ databases">
        <authorList>
            <person name="Munson-Mcgee J.H."/>
        </authorList>
    </citation>
    <scope>NUCLEOTIDE SEQUENCE</scope>
    <source>
        <strain evidence="11">SCGC AB-777_F03</strain>
    </source>
</reference>
<evidence type="ECO:0000259" key="9">
    <source>
        <dbReference type="PROSITE" id="PS50880"/>
    </source>
</evidence>
<dbReference type="EC" id="5.6.2.1" evidence="3"/>
<dbReference type="Proteomes" id="UP000245509">
    <property type="component" value="Unassembled WGS sequence"/>
</dbReference>
<dbReference type="Gene3D" id="1.10.460.10">
    <property type="entry name" value="Topoisomerase I, domain 2"/>
    <property type="match status" value="1"/>
</dbReference>
<dbReference type="SUPFAM" id="SSF56712">
    <property type="entry name" value="Prokaryotic type I DNA topoisomerase"/>
    <property type="match status" value="1"/>
</dbReference>
<keyword evidence="6" id="KW-0799">Topoisomerase</keyword>
<dbReference type="InterPro" id="IPR003601">
    <property type="entry name" value="Topo_IA_2"/>
</dbReference>
<feature type="domain" description="Toprim" evidence="9">
    <location>
        <begin position="1"/>
        <end position="137"/>
    </location>
</feature>
<dbReference type="InterPro" id="IPR006171">
    <property type="entry name" value="TOPRIM_dom"/>
</dbReference>
<dbReference type="Pfam" id="PF01131">
    <property type="entry name" value="Topoisom_bac"/>
    <property type="match status" value="1"/>
</dbReference>
<evidence type="ECO:0000313" key="11">
    <source>
        <dbReference type="EMBL" id="MCC5447239.1"/>
    </source>
</evidence>
<evidence type="ECO:0000256" key="1">
    <source>
        <dbReference type="ARBA" id="ARBA00000213"/>
    </source>
</evidence>
<dbReference type="NCBIfam" id="TIGR01057">
    <property type="entry name" value="topA_arch"/>
    <property type="match status" value="1"/>
</dbReference>
<dbReference type="EMBL" id="QEFP01000006">
    <property type="protein sequence ID" value="PVU68610.1"/>
    <property type="molecule type" value="Genomic_DNA"/>
</dbReference>
<evidence type="ECO:0000313" key="12">
    <source>
        <dbReference type="EMBL" id="PVU68610.1"/>
    </source>
</evidence>
<dbReference type="Gene3D" id="2.70.20.10">
    <property type="entry name" value="Topoisomerase I, domain 3"/>
    <property type="match status" value="1"/>
</dbReference>
<reference evidence="12" key="2">
    <citation type="submission" date="2017-05" db="EMBL/GenBank/DDBJ databases">
        <authorList>
            <person name="Song R."/>
            <person name="Chenine A.L."/>
            <person name="Ruprecht R.M."/>
        </authorList>
    </citation>
    <scope>NUCLEOTIDE SEQUENCE</scope>
    <source>
        <strain evidence="12">SCGC AB-777_F03</strain>
    </source>
</reference>
<dbReference type="SMART" id="SM00437">
    <property type="entry name" value="TOP1Ac"/>
    <property type="match status" value="1"/>
</dbReference>
<sequence>MLIIAEKPSVARKISSFLSNNKYKKIKFSKNIYYYYFNLEGKNVYVVPSIGHLFTLSDLDKKYEYPTFNYRWVPSYFEDRIIAKKYYIEMFSKFKNENNIIIATDYDIEGELIGYNILRYVLNKENADRMIFSAITYKDIVRAFNNRKESLNFGYIYAGETRHIIDWLYGINLSRALTKSLFYYTRKFVLSIGRVQGPTLMLVFNREKEIENFKPEEYYKVEALVIKDDKKLKFSYIKDKIKDKDEANKIKNNLGKYLIISNVDKKEEKINPPHPYNLTDIQMDAYKYYKISPKRTLDILQSLYEKGYVSYPRTSSQRLPETINFKEILSNLSLINSYKKYIVLLLEKQILKPNNGSKDDVHPAIHPTGNIPEYLEYKEKLIYDLVVRRFIATFYDPAIIYKINVITKENFVYDYYDIKYKGWLDIYWEKYKDNFVSLKFNVGEKLFIDKVYISKKKTKPPARYNKASLVKKMEELNLGTKSTRADIVEILFKRKYVEGKSIKITELGKKIVEIFERYYPDILDINFTRKMEENLEKLESKPDISLKEKIIEENIEIIKDLSKVMKENEKKIGEELYNFIKDYLNIKKYKNN</sequence>
<dbReference type="Gene3D" id="3.40.50.140">
    <property type="match status" value="1"/>
</dbReference>
<feature type="domain" description="Topo IA-type catalytic" evidence="10">
    <location>
        <begin position="152"/>
        <end position="562"/>
    </location>
</feature>
<dbReference type="GO" id="GO:0046872">
    <property type="term" value="F:metal ion binding"/>
    <property type="evidence" value="ECO:0007669"/>
    <property type="project" value="UniProtKB-KW"/>
</dbReference>
<keyword evidence="7" id="KW-0238">DNA-binding</keyword>
<keyword evidence="8 12" id="KW-0413">Isomerase</keyword>
<dbReference type="GO" id="GO:0003917">
    <property type="term" value="F:DNA topoisomerase type I (single strand cut, ATP-independent) activity"/>
    <property type="evidence" value="ECO:0007669"/>
    <property type="project" value="UniProtKB-EC"/>
</dbReference>
<evidence type="ECO:0000256" key="6">
    <source>
        <dbReference type="ARBA" id="ARBA00023029"/>
    </source>
</evidence>
<evidence type="ECO:0000256" key="7">
    <source>
        <dbReference type="ARBA" id="ARBA00023125"/>
    </source>
</evidence>
<dbReference type="PANTHER" id="PTHR11390:SF26">
    <property type="entry name" value="DNA TOPOISOMERASE 1"/>
    <property type="match status" value="1"/>
</dbReference>
<dbReference type="AlphaFoldDB" id="A0A2T9WLA4"/>
<comment type="catalytic activity">
    <reaction evidence="1">
        <text>ATP-independent breakage of single-stranded DNA, followed by passage and rejoining.</text>
        <dbReference type="EC" id="5.6.2.1"/>
    </reaction>
</comment>
<dbReference type="InterPro" id="IPR023406">
    <property type="entry name" value="Topo_IA_AS"/>
</dbReference>
<evidence type="ECO:0000256" key="5">
    <source>
        <dbReference type="ARBA" id="ARBA00022833"/>
    </source>
</evidence>
<dbReference type="PRINTS" id="PR00417">
    <property type="entry name" value="PRTPISMRASEI"/>
</dbReference>